<sequence length="78" mass="8865">MAKIIFEVPQSNENMEFVKKLASDIEEKYPGISRGILEKNVSEEKENPNIIRIGIGGKHNTLEEKQNAIDIIIDILEE</sequence>
<comment type="caution">
    <text evidence="1">The sequence shown here is derived from an EMBL/GenBank/DDBJ whole genome shotgun (WGS) entry which is preliminary data.</text>
</comment>
<name>A0A3R9P2L0_9BACI</name>
<gene>
    <name evidence="1" type="ORF">D7Z54_19930</name>
</gene>
<protein>
    <submittedName>
        <fullName evidence="1">Uncharacterized protein</fullName>
    </submittedName>
</protein>
<accession>A0A3R9P2L0</accession>
<dbReference type="EMBL" id="RBVX01000023">
    <property type="protein sequence ID" value="RSL31511.1"/>
    <property type="molecule type" value="Genomic_DNA"/>
</dbReference>
<dbReference type="Pfam" id="PF07454">
    <property type="entry name" value="SpoIIP"/>
    <property type="match status" value="1"/>
</dbReference>
<evidence type="ECO:0000313" key="2">
    <source>
        <dbReference type="Proteomes" id="UP000275076"/>
    </source>
</evidence>
<reference evidence="1 2" key="1">
    <citation type="submission" date="2018-10" db="EMBL/GenBank/DDBJ databases">
        <title>Draft genome sequence of Bacillus salarius IM0101, isolated from a hypersaline soil in Inner Mongolia, China.</title>
        <authorList>
            <person name="Yamprayoonswat W."/>
            <person name="Boonvisut S."/>
            <person name="Jumpathong W."/>
            <person name="Sittihan S."/>
            <person name="Ruangsuj P."/>
            <person name="Wanthongcharoen S."/>
            <person name="Thongpramul N."/>
            <person name="Pimmason S."/>
            <person name="Yu B."/>
            <person name="Yasawong M."/>
        </authorList>
    </citation>
    <scope>NUCLEOTIDE SEQUENCE [LARGE SCALE GENOMIC DNA]</scope>
    <source>
        <strain evidence="1 2">IM0101</strain>
    </source>
</reference>
<organism evidence="1 2">
    <name type="scientific">Salibacterium salarium</name>
    <dbReference type="NCBI Taxonomy" id="284579"/>
    <lineage>
        <taxon>Bacteria</taxon>
        <taxon>Bacillati</taxon>
        <taxon>Bacillota</taxon>
        <taxon>Bacilli</taxon>
        <taxon>Bacillales</taxon>
        <taxon>Bacillaceae</taxon>
    </lineage>
</organism>
<dbReference type="AlphaFoldDB" id="A0A3R9P2L0"/>
<evidence type="ECO:0000313" key="1">
    <source>
        <dbReference type="EMBL" id="RSL31511.1"/>
    </source>
</evidence>
<proteinExistence type="predicted"/>
<dbReference type="OrthoDB" id="1633470at2"/>
<dbReference type="InterPro" id="IPR010897">
    <property type="entry name" value="Spore_II_P"/>
</dbReference>
<dbReference type="Proteomes" id="UP000275076">
    <property type="component" value="Unassembled WGS sequence"/>
</dbReference>
<keyword evidence="2" id="KW-1185">Reference proteome</keyword>